<reference evidence="6" key="1">
    <citation type="journal article" date="2019" name="Int. J. Syst. Evol. Microbiol.">
        <title>The Global Catalogue of Microorganisms (GCM) 10K type strain sequencing project: providing services to taxonomists for standard genome sequencing and annotation.</title>
        <authorList>
            <consortium name="The Broad Institute Genomics Platform"/>
            <consortium name="The Broad Institute Genome Sequencing Center for Infectious Disease"/>
            <person name="Wu L."/>
            <person name="Ma J."/>
        </authorList>
    </citation>
    <scope>NUCLEOTIDE SEQUENCE [LARGE SCALE GENOMIC DNA]</scope>
    <source>
        <strain evidence="6">KACC 11588</strain>
    </source>
</reference>
<accession>A0ABW0SCM7</accession>
<dbReference type="RefSeq" id="WP_209840699.1">
    <property type="nucleotide sequence ID" value="NZ_JAGGJP010000008.1"/>
</dbReference>
<name>A0ABW0SCM7_9RHOB</name>
<evidence type="ECO:0000256" key="2">
    <source>
        <dbReference type="ARBA" id="ARBA00022692"/>
    </source>
</evidence>
<dbReference type="Gene3D" id="1.10.3470.10">
    <property type="entry name" value="ABC transporter involved in vitamin B12 uptake, BtuC"/>
    <property type="match status" value="1"/>
</dbReference>
<evidence type="ECO:0000256" key="1">
    <source>
        <dbReference type="ARBA" id="ARBA00004141"/>
    </source>
</evidence>
<keyword evidence="2" id="KW-0812">Transmembrane</keyword>
<gene>
    <name evidence="5" type="ORF">ACFPOC_09315</name>
</gene>
<dbReference type="InterPro" id="IPR037294">
    <property type="entry name" value="ABC_BtuC-like"/>
</dbReference>
<organism evidence="5 6">
    <name type="scientific">Rubellimicrobium aerolatum</name>
    <dbReference type="NCBI Taxonomy" id="490979"/>
    <lineage>
        <taxon>Bacteria</taxon>
        <taxon>Pseudomonadati</taxon>
        <taxon>Pseudomonadota</taxon>
        <taxon>Alphaproteobacteria</taxon>
        <taxon>Rhodobacterales</taxon>
        <taxon>Roseobacteraceae</taxon>
        <taxon>Rubellimicrobium</taxon>
    </lineage>
</organism>
<comment type="subcellular location">
    <subcellularLocation>
        <location evidence="1">Membrane</location>
        <topology evidence="1">Multi-pass membrane protein</topology>
    </subcellularLocation>
</comment>
<evidence type="ECO:0000313" key="6">
    <source>
        <dbReference type="Proteomes" id="UP001596056"/>
    </source>
</evidence>
<evidence type="ECO:0000256" key="4">
    <source>
        <dbReference type="ARBA" id="ARBA00023136"/>
    </source>
</evidence>
<keyword evidence="6" id="KW-1185">Reference proteome</keyword>
<keyword evidence="3" id="KW-1133">Transmembrane helix</keyword>
<comment type="caution">
    <text evidence="5">The sequence shown here is derived from an EMBL/GenBank/DDBJ whole genome shotgun (WGS) entry which is preliminary data.</text>
</comment>
<evidence type="ECO:0000313" key="5">
    <source>
        <dbReference type="EMBL" id="MFC5566616.1"/>
    </source>
</evidence>
<dbReference type="Proteomes" id="UP001596056">
    <property type="component" value="Unassembled WGS sequence"/>
</dbReference>
<dbReference type="SUPFAM" id="SSF81345">
    <property type="entry name" value="ABC transporter involved in vitamin B12 uptake, BtuC"/>
    <property type="match status" value="1"/>
</dbReference>
<evidence type="ECO:0000256" key="3">
    <source>
        <dbReference type="ARBA" id="ARBA00022989"/>
    </source>
</evidence>
<keyword evidence="4" id="KW-0472">Membrane</keyword>
<sequence>MLAVAVGRLATGASGTSLWDALSQMARGKAVMLRERVILWDVRLPRLTLGMPMGANGAVMLGLSRNSLGDPGLVDVGAGLAAISMMGLGGARVRIAGPIILLTPLLAHGLDAFAL</sequence>
<dbReference type="EMBL" id="JBHSNA010000006">
    <property type="protein sequence ID" value="MFC5566616.1"/>
    <property type="molecule type" value="Genomic_DNA"/>
</dbReference>
<protein>
    <submittedName>
        <fullName evidence="5">Iron chelate uptake ABC transporter family permease subunit</fullName>
    </submittedName>
</protein>
<proteinExistence type="predicted"/>